<reference evidence="1 2" key="1">
    <citation type="journal article" date="2019" name="Nat. Ecol. Evol.">
        <title>Megaphylogeny resolves global patterns of mushroom evolution.</title>
        <authorList>
            <person name="Varga T."/>
            <person name="Krizsan K."/>
            <person name="Foldi C."/>
            <person name="Dima B."/>
            <person name="Sanchez-Garcia M."/>
            <person name="Sanchez-Ramirez S."/>
            <person name="Szollosi G.J."/>
            <person name="Szarkandi J.G."/>
            <person name="Papp V."/>
            <person name="Albert L."/>
            <person name="Andreopoulos W."/>
            <person name="Angelini C."/>
            <person name="Antonin V."/>
            <person name="Barry K.W."/>
            <person name="Bougher N.L."/>
            <person name="Buchanan P."/>
            <person name="Buyck B."/>
            <person name="Bense V."/>
            <person name="Catcheside P."/>
            <person name="Chovatia M."/>
            <person name="Cooper J."/>
            <person name="Damon W."/>
            <person name="Desjardin D."/>
            <person name="Finy P."/>
            <person name="Geml J."/>
            <person name="Haridas S."/>
            <person name="Hughes K."/>
            <person name="Justo A."/>
            <person name="Karasinski D."/>
            <person name="Kautmanova I."/>
            <person name="Kiss B."/>
            <person name="Kocsube S."/>
            <person name="Kotiranta H."/>
            <person name="LaButti K.M."/>
            <person name="Lechner B.E."/>
            <person name="Liimatainen K."/>
            <person name="Lipzen A."/>
            <person name="Lukacs Z."/>
            <person name="Mihaltcheva S."/>
            <person name="Morgado L.N."/>
            <person name="Niskanen T."/>
            <person name="Noordeloos M.E."/>
            <person name="Ohm R.A."/>
            <person name="Ortiz-Santana B."/>
            <person name="Ovrebo C."/>
            <person name="Racz N."/>
            <person name="Riley R."/>
            <person name="Savchenko A."/>
            <person name="Shiryaev A."/>
            <person name="Soop K."/>
            <person name="Spirin V."/>
            <person name="Szebenyi C."/>
            <person name="Tomsovsky M."/>
            <person name="Tulloss R.E."/>
            <person name="Uehling J."/>
            <person name="Grigoriev I.V."/>
            <person name="Vagvolgyi C."/>
            <person name="Papp T."/>
            <person name="Martin F.M."/>
            <person name="Miettinen O."/>
            <person name="Hibbett D.S."/>
            <person name="Nagy L.G."/>
        </authorList>
    </citation>
    <scope>NUCLEOTIDE SEQUENCE [LARGE SCALE GENOMIC DNA]</scope>
    <source>
        <strain evidence="1 2">HHB13444</strain>
    </source>
</reference>
<dbReference type="Proteomes" id="UP000308197">
    <property type="component" value="Unassembled WGS sequence"/>
</dbReference>
<sequence>MSNNQCLFAHYAKLKRRPARPAVKRLWHKIRLRLRGVARSIFVPQPKGHSQPSERQYVVQSGQLVKEPVNILLEYILEEQPDADIAIASSLDIVEIFKDTGIPYRENLRSALAALRPRIQVDRATRVGSLHLSNGLIPDSTVSDNVEEGLTVSAEDDARTHWHPHSHVYPGQLTRALFLLSCAGYPVQYHRPRTRQTCGRLRLSRHTSHRTKFHRL</sequence>
<evidence type="ECO:0000313" key="1">
    <source>
        <dbReference type="EMBL" id="TFK82837.1"/>
    </source>
</evidence>
<evidence type="ECO:0000313" key="2">
    <source>
        <dbReference type="Proteomes" id="UP000308197"/>
    </source>
</evidence>
<gene>
    <name evidence="1" type="ORF">K466DRAFT_284871</name>
</gene>
<name>A0A5C3P1W2_9APHY</name>
<keyword evidence="2" id="KW-1185">Reference proteome</keyword>
<protein>
    <submittedName>
        <fullName evidence="1">Uncharacterized protein</fullName>
    </submittedName>
</protein>
<proteinExistence type="predicted"/>
<dbReference type="EMBL" id="ML211445">
    <property type="protein sequence ID" value="TFK82837.1"/>
    <property type="molecule type" value="Genomic_DNA"/>
</dbReference>
<organism evidence="1 2">
    <name type="scientific">Polyporus arcularius HHB13444</name>
    <dbReference type="NCBI Taxonomy" id="1314778"/>
    <lineage>
        <taxon>Eukaryota</taxon>
        <taxon>Fungi</taxon>
        <taxon>Dikarya</taxon>
        <taxon>Basidiomycota</taxon>
        <taxon>Agaricomycotina</taxon>
        <taxon>Agaricomycetes</taxon>
        <taxon>Polyporales</taxon>
        <taxon>Polyporaceae</taxon>
        <taxon>Polyporus</taxon>
    </lineage>
</organism>
<dbReference type="AlphaFoldDB" id="A0A5C3P1W2"/>
<dbReference type="InParanoid" id="A0A5C3P1W2"/>
<accession>A0A5C3P1W2</accession>